<evidence type="ECO:0000313" key="5">
    <source>
        <dbReference type="EMBL" id="QEV63931.1"/>
    </source>
</evidence>
<accession>A0A5P2XHB2</accession>
<feature type="region of interest" description="Disordered" evidence="2">
    <location>
        <begin position="1"/>
        <end position="20"/>
    </location>
</feature>
<evidence type="ECO:0000313" key="6">
    <source>
        <dbReference type="Proteomes" id="UP000326505"/>
    </source>
</evidence>
<reference evidence="5 6" key="1">
    <citation type="submission" date="2017-09" db="EMBL/GenBank/DDBJ databases">
        <authorList>
            <person name="Lee N."/>
            <person name="Cho B.-K."/>
        </authorList>
    </citation>
    <scope>NUCLEOTIDE SEQUENCE [LARGE SCALE GENOMIC DNA]</scope>
    <source>
        <strain evidence="5 6">ATCC 27465</strain>
    </source>
</reference>
<gene>
    <name evidence="5" type="ORF">CP982_38875</name>
    <name evidence="4" type="ORF">FHS40_001182</name>
</gene>
<dbReference type="OrthoDB" id="3203171at2"/>
<dbReference type="InterPro" id="IPR019734">
    <property type="entry name" value="TPR_rpt"/>
</dbReference>
<dbReference type="SMART" id="SM00028">
    <property type="entry name" value="TPR"/>
    <property type="match status" value="4"/>
</dbReference>
<keyword evidence="1" id="KW-0902">Two-component regulatory system</keyword>
<dbReference type="RefSeq" id="WP_150514786.1">
    <property type="nucleotide sequence ID" value="NZ_BMSQ01000009.1"/>
</dbReference>
<keyword evidence="4" id="KW-0238">DNA-binding</keyword>
<feature type="region of interest" description="Disordered" evidence="2">
    <location>
        <begin position="225"/>
        <end position="245"/>
    </location>
</feature>
<feature type="domain" description="Bacterial transcriptional activator" evidence="3">
    <location>
        <begin position="132"/>
        <end position="251"/>
    </location>
</feature>
<evidence type="ECO:0000256" key="1">
    <source>
        <dbReference type="ARBA" id="ARBA00023012"/>
    </source>
</evidence>
<keyword evidence="7" id="KW-1185">Reference proteome</keyword>
<evidence type="ECO:0000313" key="7">
    <source>
        <dbReference type="Proteomes" id="UP000549009"/>
    </source>
</evidence>
<dbReference type="PANTHER" id="PTHR35807">
    <property type="entry name" value="TRANSCRIPTIONAL REGULATOR REDD-RELATED"/>
    <property type="match status" value="1"/>
</dbReference>
<dbReference type="Proteomes" id="UP000326505">
    <property type="component" value="Chromosome"/>
</dbReference>
<protein>
    <submittedName>
        <fullName evidence="4">DNA-binding SARP family transcriptional activator</fullName>
    </submittedName>
</protein>
<evidence type="ECO:0000313" key="4">
    <source>
        <dbReference type="EMBL" id="MBB5102129.1"/>
    </source>
</evidence>
<dbReference type="SUPFAM" id="SSF48452">
    <property type="entry name" value="TPR-like"/>
    <property type="match status" value="3"/>
</dbReference>
<dbReference type="SMART" id="SM01043">
    <property type="entry name" value="BTAD"/>
    <property type="match status" value="1"/>
</dbReference>
<reference evidence="4 7" key="2">
    <citation type="submission" date="2020-08" db="EMBL/GenBank/DDBJ databases">
        <title>Genomic Encyclopedia of Type Strains, Phase III (KMG-III): the genomes of soil and plant-associated and newly described type strains.</title>
        <authorList>
            <person name="Whitman W."/>
        </authorList>
    </citation>
    <scope>NUCLEOTIDE SEQUENCE [LARGE SCALE GENOMIC DNA]</scope>
    <source>
        <strain evidence="4 7">CECT 3146</strain>
    </source>
</reference>
<dbReference type="InterPro" id="IPR036388">
    <property type="entry name" value="WH-like_DNA-bd_sf"/>
</dbReference>
<dbReference type="GO" id="GO:0003677">
    <property type="term" value="F:DNA binding"/>
    <property type="evidence" value="ECO:0007669"/>
    <property type="project" value="UniProtKB-KW"/>
</dbReference>
<dbReference type="AlphaFoldDB" id="A0A5P2XHB2"/>
<dbReference type="PANTHER" id="PTHR35807:SF2">
    <property type="entry name" value="TRANSCRIPTIONAL ACTIVATOR DOMAIN"/>
    <property type="match status" value="1"/>
</dbReference>
<name>A0A5P2XHB2_STRST</name>
<dbReference type="EMBL" id="CP023690">
    <property type="protein sequence ID" value="QEV63931.1"/>
    <property type="molecule type" value="Genomic_DNA"/>
</dbReference>
<dbReference type="InterPro" id="IPR051677">
    <property type="entry name" value="AfsR-DnrI-RedD_regulator"/>
</dbReference>
<evidence type="ECO:0000256" key="2">
    <source>
        <dbReference type="SAM" id="MobiDB-lite"/>
    </source>
</evidence>
<sequence length="559" mass="58801">MGSPARVYDSGSGAREAGGAAGAGTGPLHLYLLGGFRAERPHGVPPAGRWPRPGARTLVKLLALAPGHQLHREHVMASCWPHAELGAALRNLRVALHTARHALEPELRPRAVSSYVVTDGPLLRLVPGAVLVDADRVETLAENALSQGGVPELAAAFEAFTGELLPEDRYAAWADARRTRLADLRATTGCALAERHLADGDPARAAAVARRVLDQASGDERARHLLMDASRRQGPRRPRAPLPDAREDTGLEAARVRLDWALTLDRAGRYDEAIDVLRQALAAYAPRGHADARALAAARLAEVLARRHRPAEAHASLRAHAPGPAAPVEVGAAHHMAWSMVLFYEGAYEAGLEAARTAQAALRTPPPPASASHAVPSPHAALLARSLAQQAVCNGLLGRFDEAAAPAERALGAAEASGDPALLANVLSVLRENARRAGDLAQALRHGRRALTLAEQAGRPTATAFERANLAELHLTLGESAEAERLARAAAELAEPFGGTVLAFALTALARVRTAADPAGAAALLDRAERCAREGGHRQALDEVRAARAEWAAHGRSPG</sequence>
<dbReference type="KEGG" id="sspb:CP982_38875"/>
<evidence type="ECO:0000259" key="3">
    <source>
        <dbReference type="SMART" id="SM01043"/>
    </source>
</evidence>
<dbReference type="EMBL" id="JACHJD010000002">
    <property type="protein sequence ID" value="MBB5102129.1"/>
    <property type="molecule type" value="Genomic_DNA"/>
</dbReference>
<proteinExistence type="predicted"/>
<organism evidence="5 6">
    <name type="scientific">Streptomyces spectabilis</name>
    <dbReference type="NCBI Taxonomy" id="68270"/>
    <lineage>
        <taxon>Bacteria</taxon>
        <taxon>Bacillati</taxon>
        <taxon>Actinomycetota</taxon>
        <taxon>Actinomycetes</taxon>
        <taxon>Kitasatosporales</taxon>
        <taxon>Streptomycetaceae</taxon>
        <taxon>Streptomyces</taxon>
    </lineage>
</organism>
<dbReference type="Gene3D" id="1.10.10.10">
    <property type="entry name" value="Winged helix-like DNA-binding domain superfamily/Winged helix DNA-binding domain"/>
    <property type="match status" value="1"/>
</dbReference>
<dbReference type="Proteomes" id="UP000549009">
    <property type="component" value="Unassembled WGS sequence"/>
</dbReference>
<dbReference type="Gene3D" id="1.25.40.10">
    <property type="entry name" value="Tetratricopeptide repeat domain"/>
    <property type="match status" value="2"/>
</dbReference>
<dbReference type="InterPro" id="IPR005158">
    <property type="entry name" value="BTAD"/>
</dbReference>
<dbReference type="InterPro" id="IPR011990">
    <property type="entry name" value="TPR-like_helical_dom_sf"/>
</dbReference>
<dbReference type="GO" id="GO:0000160">
    <property type="term" value="P:phosphorelay signal transduction system"/>
    <property type="evidence" value="ECO:0007669"/>
    <property type="project" value="UniProtKB-KW"/>
</dbReference>